<evidence type="ECO:0000313" key="8">
    <source>
        <dbReference type="EMBL" id="OAA59720.1"/>
    </source>
</evidence>
<dbReference type="OrthoDB" id="4866639at2759"/>
<proteinExistence type="predicted"/>
<name>A0A167SL27_9HYPO</name>
<evidence type="ECO:0000256" key="3">
    <source>
        <dbReference type="ARBA" id="ARBA00004370"/>
    </source>
</evidence>
<evidence type="ECO:0000256" key="7">
    <source>
        <dbReference type="SAM" id="MobiDB-lite"/>
    </source>
</evidence>
<keyword evidence="9" id="KW-1185">Reference proteome</keyword>
<feature type="compositionally biased region" description="Low complexity" evidence="7">
    <location>
        <begin position="207"/>
        <end position="216"/>
    </location>
</feature>
<keyword evidence="6" id="KW-0472">Membrane</keyword>
<feature type="region of interest" description="Disordered" evidence="7">
    <location>
        <begin position="153"/>
        <end position="230"/>
    </location>
</feature>
<dbReference type="EMBL" id="AZHD01000010">
    <property type="protein sequence ID" value="OAA59720.1"/>
    <property type="molecule type" value="Genomic_DNA"/>
</dbReference>
<evidence type="ECO:0000256" key="2">
    <source>
        <dbReference type="ARBA" id="ARBA00004240"/>
    </source>
</evidence>
<dbReference type="GO" id="GO:0005739">
    <property type="term" value="C:mitochondrion"/>
    <property type="evidence" value="ECO:0007669"/>
    <property type="project" value="UniProtKB-SubCell"/>
</dbReference>
<evidence type="ECO:0000256" key="4">
    <source>
        <dbReference type="ARBA" id="ARBA00022824"/>
    </source>
</evidence>
<organism evidence="8 9">
    <name type="scientific">Niveomyces insectorum RCEF 264</name>
    <dbReference type="NCBI Taxonomy" id="1081102"/>
    <lineage>
        <taxon>Eukaryota</taxon>
        <taxon>Fungi</taxon>
        <taxon>Dikarya</taxon>
        <taxon>Ascomycota</taxon>
        <taxon>Pezizomycotina</taxon>
        <taxon>Sordariomycetes</taxon>
        <taxon>Hypocreomycetidae</taxon>
        <taxon>Hypocreales</taxon>
        <taxon>Cordycipitaceae</taxon>
        <taxon>Niveomyces</taxon>
    </lineage>
</organism>
<protein>
    <submittedName>
        <fullName evidence="8">Uncharacterized protein</fullName>
    </submittedName>
</protein>
<evidence type="ECO:0000256" key="1">
    <source>
        <dbReference type="ARBA" id="ARBA00004173"/>
    </source>
</evidence>
<gene>
    <name evidence="8" type="ORF">SPI_05918</name>
</gene>
<accession>A0A167SL27</accession>
<evidence type="ECO:0000256" key="6">
    <source>
        <dbReference type="ARBA" id="ARBA00023136"/>
    </source>
</evidence>
<dbReference type="PANTHER" id="PTHR48182">
    <property type="entry name" value="PROTEIN SERAC1"/>
    <property type="match status" value="1"/>
</dbReference>
<dbReference type="GO" id="GO:0016020">
    <property type="term" value="C:membrane"/>
    <property type="evidence" value="ECO:0007669"/>
    <property type="project" value="UniProtKB-SubCell"/>
</dbReference>
<dbReference type="PANTHER" id="PTHR48182:SF2">
    <property type="entry name" value="PROTEIN SERAC1"/>
    <property type="match status" value="1"/>
</dbReference>
<sequence>MIRLGENPKQYPGLALEQCGLLFLSTPHSGTDEANWSDFLAELAKIGGVGRGRDFTQLLGAFNRESASAKERFGLLQPVPPFTCIYETQKTSIKGIQRTIVSPDSAGLNGERAQPMSYADHRTVCRFRDKNDQRYLQVLDCLDGIRQRLVDERRQEQPHQENQQEQPADGRTSTKAAPRIARGGDAHGGDAVSHATEGKAEGGKATGGSATAARGSAIGGAAVGGSASLL</sequence>
<evidence type="ECO:0000313" key="9">
    <source>
        <dbReference type="Proteomes" id="UP000076874"/>
    </source>
</evidence>
<dbReference type="Proteomes" id="UP000076874">
    <property type="component" value="Unassembled WGS sequence"/>
</dbReference>
<comment type="subcellular location">
    <subcellularLocation>
        <location evidence="2">Endoplasmic reticulum</location>
    </subcellularLocation>
    <subcellularLocation>
        <location evidence="3">Membrane</location>
    </subcellularLocation>
    <subcellularLocation>
        <location evidence="1">Mitochondrion</location>
    </subcellularLocation>
</comment>
<dbReference type="InterPro" id="IPR052374">
    <property type="entry name" value="SERAC1"/>
</dbReference>
<keyword evidence="5" id="KW-0496">Mitochondrion</keyword>
<evidence type="ECO:0000256" key="5">
    <source>
        <dbReference type="ARBA" id="ARBA00023128"/>
    </source>
</evidence>
<comment type="caution">
    <text evidence="8">The sequence shown here is derived from an EMBL/GenBank/DDBJ whole genome shotgun (WGS) entry which is preliminary data.</text>
</comment>
<dbReference type="AlphaFoldDB" id="A0A167SL27"/>
<keyword evidence="4" id="KW-0256">Endoplasmic reticulum</keyword>
<dbReference type="GO" id="GO:0005783">
    <property type="term" value="C:endoplasmic reticulum"/>
    <property type="evidence" value="ECO:0007669"/>
    <property type="project" value="UniProtKB-SubCell"/>
</dbReference>
<reference evidence="8 9" key="1">
    <citation type="journal article" date="2016" name="Genome Biol. Evol.">
        <title>Divergent and convergent evolution of fungal pathogenicity.</title>
        <authorList>
            <person name="Shang Y."/>
            <person name="Xiao G."/>
            <person name="Zheng P."/>
            <person name="Cen K."/>
            <person name="Zhan S."/>
            <person name="Wang C."/>
        </authorList>
    </citation>
    <scope>NUCLEOTIDE SEQUENCE [LARGE SCALE GENOMIC DNA]</scope>
    <source>
        <strain evidence="8 9">RCEF 264</strain>
    </source>
</reference>